<reference evidence="4" key="1">
    <citation type="submission" date="2020-05" db="EMBL/GenBank/DDBJ databases">
        <authorList>
            <person name="Chiriac C."/>
            <person name="Salcher M."/>
            <person name="Ghai R."/>
            <person name="Kavagutti S V."/>
        </authorList>
    </citation>
    <scope>NUCLEOTIDE SEQUENCE</scope>
</reference>
<feature type="compositionally biased region" description="Polar residues" evidence="1">
    <location>
        <begin position="8"/>
        <end position="23"/>
    </location>
</feature>
<dbReference type="EMBL" id="LR797435">
    <property type="protein sequence ID" value="CAB4215765.1"/>
    <property type="molecule type" value="Genomic_DNA"/>
</dbReference>
<organism evidence="4">
    <name type="scientific">uncultured Caudovirales phage</name>
    <dbReference type="NCBI Taxonomy" id="2100421"/>
    <lineage>
        <taxon>Viruses</taxon>
        <taxon>Duplodnaviria</taxon>
        <taxon>Heunggongvirae</taxon>
        <taxon>Uroviricota</taxon>
        <taxon>Caudoviricetes</taxon>
        <taxon>Peduoviridae</taxon>
        <taxon>Maltschvirus</taxon>
        <taxon>Maltschvirus maltsch</taxon>
    </lineage>
</organism>
<evidence type="ECO:0000313" key="6">
    <source>
        <dbReference type="EMBL" id="CAB5230534.1"/>
    </source>
</evidence>
<dbReference type="EMBL" id="LR797194">
    <property type="protein sequence ID" value="CAB4192997.1"/>
    <property type="molecule type" value="Genomic_DNA"/>
</dbReference>
<accession>A0A6J5RFG0</accession>
<dbReference type="EMBL" id="LR797079">
    <property type="protein sequence ID" value="CAB4185056.1"/>
    <property type="molecule type" value="Genomic_DNA"/>
</dbReference>
<evidence type="ECO:0000313" key="5">
    <source>
        <dbReference type="EMBL" id="CAB4215765.1"/>
    </source>
</evidence>
<name>A0A6J5RFG0_9CAUD</name>
<dbReference type="EMBL" id="LR796912">
    <property type="protein sequence ID" value="CAB4174723.1"/>
    <property type="molecule type" value="Genomic_DNA"/>
</dbReference>
<sequence length="75" mass="8292">MKRIFKVQSLSPDMSTPRSTPKNIPSRITPGGDCNLKEVPKYTGTEMIGISIIHKSCLQPIFSKEAATDAANMRR</sequence>
<gene>
    <name evidence="3" type="ORF">UFOVP1123_4</name>
    <name evidence="4" type="ORF">UFOVP1239_5</name>
    <name evidence="5" type="ORF">UFOVP1484_8</name>
    <name evidence="6" type="ORF">UFOVP1577_14</name>
    <name evidence="2" type="ORF">UFOVP961_76</name>
</gene>
<feature type="region of interest" description="Disordered" evidence="1">
    <location>
        <begin position="1"/>
        <end position="32"/>
    </location>
</feature>
<evidence type="ECO:0000313" key="2">
    <source>
        <dbReference type="EMBL" id="CAB4174723.1"/>
    </source>
</evidence>
<proteinExistence type="predicted"/>
<evidence type="ECO:0000256" key="1">
    <source>
        <dbReference type="SAM" id="MobiDB-lite"/>
    </source>
</evidence>
<dbReference type="EMBL" id="LR798422">
    <property type="protein sequence ID" value="CAB5230534.1"/>
    <property type="molecule type" value="Genomic_DNA"/>
</dbReference>
<protein>
    <submittedName>
        <fullName evidence="4">Uncharacterized protein</fullName>
    </submittedName>
</protein>
<evidence type="ECO:0000313" key="3">
    <source>
        <dbReference type="EMBL" id="CAB4185056.1"/>
    </source>
</evidence>
<evidence type="ECO:0000313" key="4">
    <source>
        <dbReference type="EMBL" id="CAB4192997.1"/>
    </source>
</evidence>